<evidence type="ECO:0000313" key="20">
    <source>
        <dbReference type="Proteomes" id="UP000290527"/>
    </source>
</evidence>
<evidence type="ECO:0000256" key="6">
    <source>
        <dbReference type="ARBA" id="ARBA00012602"/>
    </source>
</evidence>
<comment type="caution">
    <text evidence="19">The sequence shown here is derived from an EMBL/GenBank/DDBJ whole genome shotgun (WGS) entry which is preliminary data.</text>
</comment>
<protein>
    <recommendedName>
        <fullName evidence="6">dolichyl-phosphooligosaccharide-protein glycotransferase</fullName>
        <ecNumber evidence="6">2.4.99.21</ecNumber>
    </recommendedName>
    <alternativeName>
        <fullName evidence="15">Oligosaccharyl transferase</fullName>
    </alternativeName>
</protein>
<evidence type="ECO:0000256" key="17">
    <source>
        <dbReference type="SAM" id="Phobius"/>
    </source>
</evidence>
<evidence type="ECO:0000256" key="2">
    <source>
        <dbReference type="ARBA" id="ARBA00001946"/>
    </source>
</evidence>
<dbReference type="EC" id="2.4.99.21" evidence="6"/>
<organism evidence="19 20">
    <name type="scientific">Methanofervidicoccus abyssi</name>
    <dbReference type="NCBI Taxonomy" id="2082189"/>
    <lineage>
        <taxon>Archaea</taxon>
        <taxon>Methanobacteriati</taxon>
        <taxon>Methanobacteriota</taxon>
        <taxon>Methanomada group</taxon>
        <taxon>Methanococci</taxon>
        <taxon>Methanococcales</taxon>
        <taxon>Methanofervidicoccus</taxon>
    </lineage>
</organism>
<feature type="transmembrane region" description="Helical" evidence="17">
    <location>
        <begin position="405"/>
        <end position="428"/>
    </location>
</feature>
<sequence length="860" mass="98119">MKEVLEKIHKFFKKHEHLKLILILLLIGLISFQLRAQPADMGFTNSEVLKEVFSDEHGRMYLVGLDPYYYLRLTENYYNHGYLGETLKYINGKWVPYDTCQYAPPGHPITIPVPAITYATIIVYEIWHSIDPTVTLMNAAFWVPPLLSTLLGIPIFFIVRRVTRSNIGGVVGALTIVSTPTLLYKTSAGFADTPIFEILPILFIVWFIMEALHNQKNLKLSLVYTLLATLTMVLAPRMWKGWWYGYYIVGVFLVLYAVYTLLISIYKDKISLPLLVDDIKRLLPILSIFILGSALLISLLYGVNVFMGGIFSPFKFIKIKETTMTTGWPNVFTTVSELQTPTIKEIVNGALGDFLLFILGVLGILASFISMRYEKENIKIDLKYALLLTIWLAATYYAATKGIRFISLMAPPLSIGVGIFIGQLVNIINRRTDELINWIIYPTVGIFFFYTLFKTLPKIPKIILPTTYVPIAAYGFLLVLGILSIYKITDIVVSHNNRMKKIATLLLALSLVLPPLASAVPFYTAPTFNNGWKEGLDWIKEDTPNNTVITCWWDNGHIYTWATRKMVTFDGGSQNSPRAYWVGRIFATSNENLSVGIIRMLATSGDKAFERGGILMNYTHNNVSMTVKILNEILPVSRSKAYKILTEKYHLSDKDARTLLNYTHPENPNPDYLITYNRMTDIASVWSMFGFWNFDLPPETPVYKREKGYYVRLPGGNGFLINNSFVIVTPIQKIVIKNNTLYSYDIAYDMDRNAIVSKNITEFHKVIVEYGDKLYSKVFNKNGVYSLIVRVKSLDNKRYVIYAWISTRNLEDSIYTKLHFLDGAGLKHIKLVKATWDPTNPGIQPGFKIYRVDYGKEYLN</sequence>
<feature type="transmembrane region" description="Helical" evidence="17">
    <location>
        <begin position="282"/>
        <end position="303"/>
    </location>
</feature>
<feature type="transmembrane region" description="Helical" evidence="17">
    <location>
        <begin position="435"/>
        <end position="453"/>
    </location>
</feature>
<dbReference type="InterPro" id="IPR003674">
    <property type="entry name" value="Oligo_trans_STT3"/>
</dbReference>
<feature type="transmembrane region" description="Helical" evidence="17">
    <location>
        <begin position="221"/>
        <end position="238"/>
    </location>
</feature>
<feature type="domain" description="Oligosaccharyl transferase STT3 N-terminal" evidence="18">
    <location>
        <begin position="32"/>
        <end position="481"/>
    </location>
</feature>
<accession>A0A401HRT3</accession>
<comment type="similarity">
    <text evidence="5">Belongs to the STT3 family.</text>
</comment>
<comment type="cofactor">
    <cofactor evidence="1">
        <name>Mn(2+)</name>
        <dbReference type="ChEBI" id="CHEBI:29035"/>
    </cofactor>
</comment>
<feature type="transmembrane region" description="Helical" evidence="17">
    <location>
        <begin position="346"/>
        <end position="370"/>
    </location>
</feature>
<feature type="transmembrane region" description="Helical" evidence="17">
    <location>
        <begin position="473"/>
        <end position="493"/>
    </location>
</feature>
<dbReference type="GO" id="GO:0005886">
    <property type="term" value="C:plasma membrane"/>
    <property type="evidence" value="ECO:0007669"/>
    <property type="project" value="UniProtKB-SubCell"/>
</dbReference>
<evidence type="ECO:0000256" key="1">
    <source>
        <dbReference type="ARBA" id="ARBA00001936"/>
    </source>
</evidence>
<feature type="transmembrane region" description="Helical" evidence="17">
    <location>
        <begin position="382"/>
        <end position="399"/>
    </location>
</feature>
<feature type="transmembrane region" description="Helical" evidence="17">
    <location>
        <begin position="505"/>
        <end position="523"/>
    </location>
</feature>
<evidence type="ECO:0000256" key="16">
    <source>
        <dbReference type="ARBA" id="ARBA00034066"/>
    </source>
</evidence>
<reference evidence="19 20" key="1">
    <citation type="journal article" date="2019" name="Int. J. Syst. Evol. Microbiol.">
        <title>Methanofervidicoccus abyssi gen. nov., sp. nov., a hydrogenotrophic methanogen, isolated from a hydrothermal vent chimney in the Mid-Cayman Spreading Center, the Caribbean Sea.</title>
        <authorList>
            <person name="Sakai S."/>
            <person name="Takaki Y."/>
            <person name="Miyazaki M."/>
            <person name="Ogawara M."/>
            <person name="Yanagawa K."/>
            <person name="Miyazaki J."/>
            <person name="Takai K."/>
        </authorList>
    </citation>
    <scope>NUCLEOTIDE SEQUENCE [LARGE SCALE GENOMIC DNA]</scope>
    <source>
        <strain evidence="19 20">HHB</strain>
    </source>
</reference>
<comment type="subcellular location">
    <subcellularLocation>
        <location evidence="3">Cell membrane</location>
        <topology evidence="3">Multi-pass membrane protein</topology>
    </subcellularLocation>
</comment>
<proteinExistence type="inferred from homology"/>
<evidence type="ECO:0000256" key="9">
    <source>
        <dbReference type="ARBA" id="ARBA00022692"/>
    </source>
</evidence>
<comment type="pathway">
    <text evidence="4">Protein modification; protein glycosylation.</text>
</comment>
<evidence type="ECO:0000259" key="18">
    <source>
        <dbReference type="Pfam" id="PF02516"/>
    </source>
</evidence>
<comment type="cofactor">
    <cofactor evidence="2">
        <name>Mg(2+)</name>
        <dbReference type="ChEBI" id="CHEBI:18420"/>
    </cofactor>
</comment>
<evidence type="ECO:0000256" key="14">
    <source>
        <dbReference type="ARBA" id="ARBA00023211"/>
    </source>
</evidence>
<dbReference type="GO" id="GO:0046872">
    <property type="term" value="F:metal ion binding"/>
    <property type="evidence" value="ECO:0007669"/>
    <property type="project" value="UniProtKB-KW"/>
</dbReference>
<dbReference type="UniPathway" id="UPA00378"/>
<dbReference type="Pfam" id="PF02516">
    <property type="entry name" value="STT3"/>
    <property type="match status" value="1"/>
</dbReference>
<evidence type="ECO:0000256" key="15">
    <source>
        <dbReference type="ARBA" id="ARBA00030679"/>
    </source>
</evidence>
<name>A0A401HRT3_9EURY</name>
<feature type="transmembrane region" description="Helical" evidence="17">
    <location>
        <begin position="166"/>
        <end position="184"/>
    </location>
</feature>
<keyword evidence="10" id="KW-0479">Metal-binding</keyword>
<evidence type="ECO:0000256" key="13">
    <source>
        <dbReference type="ARBA" id="ARBA00023136"/>
    </source>
</evidence>
<dbReference type="RefSeq" id="WP_131007791.1">
    <property type="nucleotide sequence ID" value="NZ_BFAX01000005.1"/>
</dbReference>
<dbReference type="InterPro" id="IPR048307">
    <property type="entry name" value="STT3_N"/>
</dbReference>
<evidence type="ECO:0000256" key="5">
    <source>
        <dbReference type="ARBA" id="ARBA00010810"/>
    </source>
</evidence>
<dbReference type="OrthoDB" id="82393at2157"/>
<dbReference type="PANTHER" id="PTHR13872">
    <property type="entry name" value="DOLICHYL-DIPHOSPHOOLIGOSACCHARIDE--PROTEIN GLYCOSYLTRANSFERASE SUBUNIT"/>
    <property type="match status" value="1"/>
</dbReference>
<evidence type="ECO:0000256" key="8">
    <source>
        <dbReference type="ARBA" id="ARBA00022679"/>
    </source>
</evidence>
<evidence type="ECO:0000313" key="19">
    <source>
        <dbReference type="EMBL" id="GBF36959.1"/>
    </source>
</evidence>
<comment type="catalytic activity">
    <reaction evidence="16">
        <text>an archaeal dolichyl phosphooligosaccharide + [protein]-L-asparagine = an archaeal dolichyl phosphate + a glycoprotein with the oligosaccharide chain attached by N-beta-D-glycosyl linkage to a protein L-asparagine.</text>
        <dbReference type="EC" id="2.4.99.21"/>
    </reaction>
</comment>
<feature type="transmembrane region" description="Helical" evidence="17">
    <location>
        <begin position="139"/>
        <end position="159"/>
    </location>
</feature>
<evidence type="ECO:0000256" key="7">
    <source>
        <dbReference type="ARBA" id="ARBA00022676"/>
    </source>
</evidence>
<feature type="transmembrane region" description="Helical" evidence="17">
    <location>
        <begin position="244"/>
        <end position="262"/>
    </location>
</feature>
<feature type="transmembrane region" description="Helical" evidence="17">
    <location>
        <begin position="190"/>
        <end position="209"/>
    </location>
</feature>
<evidence type="ECO:0000256" key="10">
    <source>
        <dbReference type="ARBA" id="ARBA00022723"/>
    </source>
</evidence>
<keyword evidence="11" id="KW-0460">Magnesium</keyword>
<dbReference type="EMBL" id="BFAX01000005">
    <property type="protein sequence ID" value="GBF36959.1"/>
    <property type="molecule type" value="Genomic_DNA"/>
</dbReference>
<keyword evidence="9 17" id="KW-0812">Transmembrane</keyword>
<keyword evidence="20" id="KW-1185">Reference proteome</keyword>
<evidence type="ECO:0000256" key="12">
    <source>
        <dbReference type="ARBA" id="ARBA00022989"/>
    </source>
</evidence>
<keyword evidence="13 17" id="KW-0472">Membrane</keyword>
<dbReference type="Proteomes" id="UP000290527">
    <property type="component" value="Unassembled WGS sequence"/>
</dbReference>
<evidence type="ECO:0000256" key="3">
    <source>
        <dbReference type="ARBA" id="ARBA00004651"/>
    </source>
</evidence>
<evidence type="ECO:0000256" key="11">
    <source>
        <dbReference type="ARBA" id="ARBA00022842"/>
    </source>
</evidence>
<keyword evidence="8 19" id="KW-0808">Transferase</keyword>
<evidence type="ECO:0000256" key="4">
    <source>
        <dbReference type="ARBA" id="ARBA00004922"/>
    </source>
</evidence>
<dbReference type="AlphaFoldDB" id="A0A401HRT3"/>
<dbReference type="GO" id="GO:0004576">
    <property type="term" value="F:oligosaccharyl transferase activity"/>
    <property type="evidence" value="ECO:0007669"/>
    <property type="project" value="InterPro"/>
</dbReference>
<dbReference type="Gene3D" id="3.40.50.12610">
    <property type="match status" value="1"/>
</dbReference>
<keyword evidence="14" id="KW-0464">Manganese</keyword>
<keyword evidence="12 17" id="KW-1133">Transmembrane helix</keyword>
<dbReference type="PANTHER" id="PTHR13872:SF1">
    <property type="entry name" value="DOLICHYL-DIPHOSPHOOLIGOSACCHARIDE--PROTEIN GLYCOSYLTRANSFERASE SUBUNIT STT3B"/>
    <property type="match status" value="1"/>
</dbReference>
<keyword evidence="7 19" id="KW-0328">Glycosyltransferase</keyword>
<gene>
    <name evidence="19" type="ORF">MHHB_P1189</name>
</gene>